<dbReference type="CDD" id="cd00609">
    <property type="entry name" value="AAT_like"/>
    <property type="match status" value="1"/>
</dbReference>
<evidence type="ECO:0000256" key="4">
    <source>
        <dbReference type="ARBA" id="ARBA00023125"/>
    </source>
</evidence>
<dbReference type="GO" id="GO:0003700">
    <property type="term" value="F:DNA-binding transcription factor activity"/>
    <property type="evidence" value="ECO:0007669"/>
    <property type="project" value="InterPro"/>
</dbReference>
<keyword evidence="3" id="KW-0805">Transcription regulation</keyword>
<evidence type="ECO:0000256" key="2">
    <source>
        <dbReference type="ARBA" id="ARBA00022898"/>
    </source>
</evidence>
<dbReference type="Gene3D" id="3.40.640.10">
    <property type="entry name" value="Type I PLP-dependent aspartate aminotransferase-like (Major domain)"/>
    <property type="match status" value="1"/>
</dbReference>
<dbReference type="InterPro" id="IPR000524">
    <property type="entry name" value="Tscrpt_reg_HTH_GntR"/>
</dbReference>
<dbReference type="InterPro" id="IPR015424">
    <property type="entry name" value="PyrdxlP-dep_Trfase"/>
</dbReference>
<proteinExistence type="inferred from homology"/>
<keyword evidence="4" id="KW-0238">DNA-binding</keyword>
<dbReference type="Pfam" id="PF00155">
    <property type="entry name" value="Aminotran_1_2"/>
    <property type="match status" value="1"/>
</dbReference>
<dbReference type="InterPro" id="IPR015422">
    <property type="entry name" value="PyrdxlP-dep_Trfase_small"/>
</dbReference>
<dbReference type="GO" id="GO:0003677">
    <property type="term" value="F:DNA binding"/>
    <property type="evidence" value="ECO:0007669"/>
    <property type="project" value="UniProtKB-KW"/>
</dbReference>
<evidence type="ECO:0000259" key="6">
    <source>
        <dbReference type="PROSITE" id="PS50949"/>
    </source>
</evidence>
<dbReference type="InterPro" id="IPR015421">
    <property type="entry name" value="PyrdxlP-dep_Trfase_major"/>
</dbReference>
<dbReference type="InterPro" id="IPR004839">
    <property type="entry name" value="Aminotransferase_I/II_large"/>
</dbReference>
<sequence length="464" mass="52419">MNSGKKDTFAYQAVYRYLIELIEACPADGERKLPSLRQLALRLGVSVSTTKYAYALLEEQGRIQARPKLGFFIASNSTPAINPSSSPLLDQVFANARQPGMLALSSDAPAMLLSMEQPLLMLERELARQYPRSLTPLYLPFGEPELRTALAERYSRSTDHYWQADQVYIGSDLHSVLEVSLNALDLAGTLALVESPCSWAILRQLQAAKIRVIEMPLGADGRFDLDALNTLLKREPIRLAVLSSTVNMPQGSVMPTQDKQQICQWLAERDIWLFENDTYGELYFGIQPTRYRDYADPHRLLVFSTFDKIIGSEAPYGYVLCRGHASALQRLFLERCFRLSPIRQRAIARLFASKRIDTHLKALRARLLERMTQLKALLLTHGNDQWQVVEPHGGASFWLRANRPVDMRQVFADLLGQRIVIAPGVLFSQQGAWPHHLRLSYTLDWSKDIAGAVKQLAQALRQSP</sequence>
<dbReference type="PROSITE" id="PS50949">
    <property type="entry name" value="HTH_GNTR"/>
    <property type="match status" value="1"/>
</dbReference>
<dbReference type="Pfam" id="PF00392">
    <property type="entry name" value="GntR"/>
    <property type="match status" value="1"/>
</dbReference>
<evidence type="ECO:0000313" key="8">
    <source>
        <dbReference type="Proteomes" id="UP000032210"/>
    </source>
</evidence>
<dbReference type="InterPro" id="IPR036390">
    <property type="entry name" value="WH_DNA-bd_sf"/>
</dbReference>
<evidence type="ECO:0000256" key="1">
    <source>
        <dbReference type="ARBA" id="ARBA00005384"/>
    </source>
</evidence>
<dbReference type="SUPFAM" id="SSF53383">
    <property type="entry name" value="PLP-dependent transferases"/>
    <property type="match status" value="1"/>
</dbReference>
<gene>
    <name evidence="7" type="primary">ydcR_1</name>
    <name evidence="7" type="ORF">PFLU3_14700</name>
</gene>
<dbReference type="PATRIC" id="fig|294.125.peg.1514"/>
<dbReference type="CDD" id="cd07377">
    <property type="entry name" value="WHTH_GntR"/>
    <property type="match status" value="1"/>
</dbReference>
<dbReference type="SMART" id="SM00345">
    <property type="entry name" value="HTH_GNTR"/>
    <property type="match status" value="1"/>
</dbReference>
<keyword evidence="2" id="KW-0663">Pyridoxal phosphate</keyword>
<dbReference type="Gene3D" id="3.90.1150.10">
    <property type="entry name" value="Aspartate Aminotransferase, domain 1"/>
    <property type="match status" value="1"/>
</dbReference>
<dbReference type="GO" id="GO:0030170">
    <property type="term" value="F:pyridoxal phosphate binding"/>
    <property type="evidence" value="ECO:0007669"/>
    <property type="project" value="InterPro"/>
</dbReference>
<dbReference type="AlphaFoldDB" id="A0A0D0SM51"/>
<comment type="caution">
    <text evidence="7">The sequence shown here is derived from an EMBL/GenBank/DDBJ whole genome shotgun (WGS) entry which is preliminary data.</text>
</comment>
<dbReference type="Proteomes" id="UP000032210">
    <property type="component" value="Unassembled WGS sequence"/>
</dbReference>
<reference evidence="7 8" key="1">
    <citation type="submission" date="2015-01" db="EMBL/GenBank/DDBJ databases">
        <title>Genome sequence of the beneficial rhizobacterium Pseudomonas fluorescens 2-79.</title>
        <authorList>
            <person name="Thuermer A."/>
            <person name="Daniel R."/>
        </authorList>
    </citation>
    <scope>NUCLEOTIDE SEQUENCE [LARGE SCALE GENOMIC DNA]</scope>
    <source>
        <strain evidence="7 8">2-79</strain>
    </source>
</reference>
<evidence type="ECO:0000256" key="3">
    <source>
        <dbReference type="ARBA" id="ARBA00023015"/>
    </source>
</evidence>
<evidence type="ECO:0000313" key="7">
    <source>
        <dbReference type="EMBL" id="KIR23058.1"/>
    </source>
</evidence>
<protein>
    <submittedName>
        <fullName evidence="7">YdcR_1 protein</fullName>
    </submittedName>
</protein>
<organism evidence="7 8">
    <name type="scientific">Pseudomonas fluorescens</name>
    <dbReference type="NCBI Taxonomy" id="294"/>
    <lineage>
        <taxon>Bacteria</taxon>
        <taxon>Pseudomonadati</taxon>
        <taxon>Pseudomonadota</taxon>
        <taxon>Gammaproteobacteria</taxon>
        <taxon>Pseudomonadales</taxon>
        <taxon>Pseudomonadaceae</taxon>
        <taxon>Pseudomonas</taxon>
    </lineage>
</organism>
<name>A0A0D0SM51_PSEFL</name>
<dbReference type="SUPFAM" id="SSF46785">
    <property type="entry name" value="Winged helix' DNA-binding domain"/>
    <property type="match status" value="1"/>
</dbReference>
<comment type="similarity">
    <text evidence="1">In the C-terminal section; belongs to the class-I pyridoxal-phosphate-dependent aminotransferase family.</text>
</comment>
<dbReference type="InterPro" id="IPR051446">
    <property type="entry name" value="HTH_trans_reg/aminotransferase"/>
</dbReference>
<dbReference type="EMBL" id="JXCQ01000009">
    <property type="protein sequence ID" value="KIR23058.1"/>
    <property type="molecule type" value="Genomic_DNA"/>
</dbReference>
<dbReference type="PANTHER" id="PTHR46577">
    <property type="entry name" value="HTH-TYPE TRANSCRIPTIONAL REGULATORY PROTEIN GABR"/>
    <property type="match status" value="1"/>
</dbReference>
<feature type="domain" description="HTH gntR-type" evidence="6">
    <location>
        <begin position="8"/>
        <end position="76"/>
    </location>
</feature>
<keyword evidence="5" id="KW-0804">Transcription</keyword>
<dbReference type="PANTHER" id="PTHR46577:SF2">
    <property type="entry name" value="TRANSCRIPTIONAL REGULATORY PROTEIN"/>
    <property type="match status" value="1"/>
</dbReference>
<dbReference type="RefSeq" id="WP_043047574.1">
    <property type="nucleotide sequence ID" value="NZ_JXCQ01000009.1"/>
</dbReference>
<dbReference type="Gene3D" id="1.10.10.10">
    <property type="entry name" value="Winged helix-like DNA-binding domain superfamily/Winged helix DNA-binding domain"/>
    <property type="match status" value="1"/>
</dbReference>
<evidence type="ECO:0000256" key="5">
    <source>
        <dbReference type="ARBA" id="ARBA00023163"/>
    </source>
</evidence>
<dbReference type="InterPro" id="IPR036388">
    <property type="entry name" value="WH-like_DNA-bd_sf"/>
</dbReference>
<accession>A0A0D0SM51</accession>